<sequence length="269" mass="29380">MDSAFADANRHARCTGGRSSSPTTRRTPARRLQMRVRSRSLGRLTQVAPHPSPPAVSDSWSYDWQSSPDGPANDAEFDPMAWGARDINPTKLATARSSCSTLLGFNQPDVPTRAGTSGRQASVAETAGRRDARQQPCRRVPTWTHQATGRTSSRPVASRRLRVDFIALHRYGITSRSAAVDELRTCQGCPASSVTPGSRCRMTPDGHVLLVSNRQRNRRRLPWRELRLLLHGLAFRGSGETALTLVGRASGAPGTKCGSFCPLSQTFNF</sequence>
<protein>
    <submittedName>
        <fullName evidence="3">Glycosyl hydrolase catalytic core</fullName>
    </submittedName>
</protein>
<dbReference type="EMBL" id="FNUJ01000003">
    <property type="protein sequence ID" value="SEF27701.1"/>
    <property type="molecule type" value="Genomic_DNA"/>
</dbReference>
<dbReference type="RefSeq" id="WP_086673279.1">
    <property type="nucleotide sequence ID" value="NZ_MUMK01000041.1"/>
</dbReference>
<feature type="region of interest" description="Disordered" evidence="1">
    <location>
        <begin position="106"/>
        <end position="155"/>
    </location>
</feature>
<feature type="compositionally biased region" description="Polar residues" evidence="1">
    <location>
        <begin position="58"/>
        <end position="68"/>
    </location>
</feature>
<dbReference type="InterPro" id="IPR024655">
    <property type="entry name" value="Asl1_glyco_hydro_catalytic"/>
</dbReference>
<accession>A0A1H5QQV6</accession>
<feature type="compositionally biased region" description="Basic residues" evidence="1">
    <location>
        <begin position="27"/>
        <end position="40"/>
    </location>
</feature>
<feature type="compositionally biased region" description="Polar residues" evidence="1">
    <location>
        <begin position="143"/>
        <end position="155"/>
    </location>
</feature>
<dbReference type="Pfam" id="PF11790">
    <property type="entry name" value="Glyco_hydro_cc"/>
    <property type="match status" value="1"/>
</dbReference>
<dbReference type="GO" id="GO:0016787">
    <property type="term" value="F:hydrolase activity"/>
    <property type="evidence" value="ECO:0007669"/>
    <property type="project" value="UniProtKB-KW"/>
</dbReference>
<proteinExistence type="predicted"/>
<gene>
    <name evidence="3" type="ORF">SAMN05421837_103999</name>
</gene>
<evidence type="ECO:0000256" key="1">
    <source>
        <dbReference type="SAM" id="MobiDB-lite"/>
    </source>
</evidence>
<reference evidence="4" key="1">
    <citation type="submission" date="2016-10" db="EMBL/GenBank/DDBJ databases">
        <authorList>
            <person name="Varghese N."/>
            <person name="Submissions S."/>
        </authorList>
    </citation>
    <scope>NUCLEOTIDE SEQUENCE [LARGE SCALE GENOMIC DNA]</scope>
    <source>
        <strain evidence="4">DSM 44654</strain>
    </source>
</reference>
<dbReference type="STRING" id="218821.SAMN05421837_103999"/>
<keyword evidence="4" id="KW-1185">Reference proteome</keyword>
<feature type="domain" description="Asl1-like glycosyl hydrolase catalytic" evidence="2">
    <location>
        <begin position="59"/>
        <end position="121"/>
    </location>
</feature>
<evidence type="ECO:0000313" key="4">
    <source>
        <dbReference type="Proteomes" id="UP000198878"/>
    </source>
</evidence>
<dbReference type="AlphaFoldDB" id="A0A1H5QQV6"/>
<name>A0A1H5QQV6_9PSEU</name>
<dbReference type="Proteomes" id="UP000198878">
    <property type="component" value="Unassembled WGS sequence"/>
</dbReference>
<feature type="region of interest" description="Disordered" evidence="1">
    <location>
        <begin position="1"/>
        <end position="78"/>
    </location>
</feature>
<keyword evidence="3" id="KW-0378">Hydrolase</keyword>
<organism evidence="3 4">
    <name type="scientific">Amycolatopsis pretoriensis</name>
    <dbReference type="NCBI Taxonomy" id="218821"/>
    <lineage>
        <taxon>Bacteria</taxon>
        <taxon>Bacillati</taxon>
        <taxon>Actinomycetota</taxon>
        <taxon>Actinomycetes</taxon>
        <taxon>Pseudonocardiales</taxon>
        <taxon>Pseudonocardiaceae</taxon>
        <taxon>Amycolatopsis</taxon>
    </lineage>
</organism>
<evidence type="ECO:0000313" key="3">
    <source>
        <dbReference type="EMBL" id="SEF27701.1"/>
    </source>
</evidence>
<evidence type="ECO:0000259" key="2">
    <source>
        <dbReference type="Pfam" id="PF11790"/>
    </source>
</evidence>
<feature type="compositionally biased region" description="Low complexity" evidence="1">
    <location>
        <begin position="14"/>
        <end position="26"/>
    </location>
</feature>